<dbReference type="SMART" id="SM00369">
    <property type="entry name" value="LRR_TYP"/>
    <property type="match status" value="2"/>
</dbReference>
<feature type="compositionally biased region" description="Basic and acidic residues" evidence="4">
    <location>
        <begin position="1032"/>
        <end position="1052"/>
    </location>
</feature>
<dbReference type="Gene3D" id="3.80.10.10">
    <property type="entry name" value="Ribonuclease Inhibitor"/>
    <property type="match status" value="1"/>
</dbReference>
<evidence type="ECO:0000256" key="1">
    <source>
        <dbReference type="ARBA" id="ARBA00022614"/>
    </source>
</evidence>
<proteinExistence type="predicted"/>
<dbReference type="PANTHER" id="PTHR15454">
    <property type="entry name" value="NISCHARIN RELATED"/>
    <property type="match status" value="1"/>
</dbReference>
<evidence type="ECO:0000313" key="5">
    <source>
        <dbReference type="EMBL" id="CAD8471467.1"/>
    </source>
</evidence>
<dbReference type="EMBL" id="HBEO01005089">
    <property type="protein sequence ID" value="CAD8471467.1"/>
    <property type="molecule type" value="Transcribed_RNA"/>
</dbReference>
<dbReference type="InterPro" id="IPR032675">
    <property type="entry name" value="LRR_dom_sf"/>
</dbReference>
<dbReference type="InterPro" id="IPR001611">
    <property type="entry name" value="Leu-rich_rpt"/>
</dbReference>
<gene>
    <name evidence="5" type="ORF">HPHI1048_LOCUS3611</name>
</gene>
<feature type="region of interest" description="Disordered" evidence="4">
    <location>
        <begin position="1022"/>
        <end position="1124"/>
    </location>
</feature>
<dbReference type="GO" id="GO:0005737">
    <property type="term" value="C:cytoplasm"/>
    <property type="evidence" value="ECO:0007669"/>
    <property type="project" value="TreeGrafter"/>
</dbReference>
<organism evidence="5">
    <name type="scientific">Hanusia phi</name>
    <dbReference type="NCBI Taxonomy" id="3032"/>
    <lineage>
        <taxon>Eukaryota</taxon>
        <taxon>Cryptophyceae</taxon>
        <taxon>Pyrenomonadales</taxon>
        <taxon>Geminigeraceae</taxon>
        <taxon>Hanusia</taxon>
    </lineage>
</organism>
<feature type="region of interest" description="Disordered" evidence="4">
    <location>
        <begin position="768"/>
        <end position="790"/>
    </location>
</feature>
<dbReference type="PROSITE" id="PS51450">
    <property type="entry name" value="LRR"/>
    <property type="match status" value="2"/>
</dbReference>
<evidence type="ECO:0000256" key="3">
    <source>
        <dbReference type="SAM" id="Coils"/>
    </source>
</evidence>
<feature type="compositionally biased region" description="Low complexity" evidence="4">
    <location>
        <begin position="1059"/>
        <end position="1068"/>
    </location>
</feature>
<accession>A0A7S0E2H5</accession>
<protein>
    <recommendedName>
        <fullName evidence="6">Leucine-rich repeat-containing protein 51</fullName>
    </recommendedName>
</protein>
<evidence type="ECO:0000256" key="2">
    <source>
        <dbReference type="ARBA" id="ARBA00022737"/>
    </source>
</evidence>
<keyword evidence="3" id="KW-0175">Coiled coil</keyword>
<dbReference type="Pfam" id="PF14580">
    <property type="entry name" value="LRR_9"/>
    <property type="match status" value="1"/>
</dbReference>
<feature type="compositionally biased region" description="Basic and acidic residues" evidence="4">
    <location>
        <begin position="1085"/>
        <end position="1098"/>
    </location>
</feature>
<feature type="compositionally biased region" description="Polar residues" evidence="4">
    <location>
        <begin position="1111"/>
        <end position="1124"/>
    </location>
</feature>
<dbReference type="SUPFAM" id="SSF52058">
    <property type="entry name" value="L domain-like"/>
    <property type="match status" value="1"/>
</dbReference>
<dbReference type="AlphaFoldDB" id="A0A7S0E2H5"/>
<feature type="coiled-coil region" evidence="3">
    <location>
        <begin position="908"/>
        <end position="938"/>
    </location>
</feature>
<keyword evidence="1" id="KW-0433">Leucine-rich repeat</keyword>
<evidence type="ECO:0008006" key="6">
    <source>
        <dbReference type="Google" id="ProtNLM"/>
    </source>
</evidence>
<keyword evidence="2" id="KW-0677">Repeat</keyword>
<feature type="coiled-coil region" evidence="3">
    <location>
        <begin position="840"/>
        <end position="870"/>
    </location>
</feature>
<sequence>MKVYIRTCQKRTTKNYTDWKAAVEDRRRALIGATAFDIEGALECHEVQFAQLSGNSPTIVHELSLLKSLQFLDLCGNGIKRLPDMQFWSALPRLHVLFLHQNKLEKVSALSGLAGCTQLRSLTAFDNPVAWSPSYRPFLLSLCPSILCLDDEVKNDKDFLPAGHKLFSRIQSYMDEYSATIVREEQERESLGAAELVASFHRHVHDVHWGYSRCRPYLAIQRVLRGHAGRKQFARVSRRVRPSVVKLQKFLMHRYMRNFALAHFRKRLEAKEEGNFLKWESGRESRERDAREGKSLFVLPSGKQSCLDLLKVWTQLLCIEDAPVVRRTGVACCREPLAAPGGSSSASVRGVVLKRRRRKRDLLEPIKLKADPSILQVIPFNVIRRRGYRSNRKECRVWDEEEESDQEQEQGGRSLTGSPVLHILFNSSDNMRRFCAWVSYFNQNLHKVHATSRSIFLLHPHALDRILAACSIQRVWRSWRCRASMVPTLATSLLRLRSARLLQQWWRWRMLRLRTRLLTEIRRRAGRLSSKTLFIVYPNLKMKLHKCSAAPKLLRESRLRMFFDEEDHVCLHPSEGTGNRLLPAWLGLEEGEGEGEQAAVSLPHDEQSYLQHVKELLQRGCRHHVAARRQGHRWTLDSLPLPRPSLLGKAEVLKLEFASLQEARKRQALLMLHTWRPTAKNDFVCFIELHRARQVLSATLIQATFRGFHARIWFSQLQNFMEVHLGTSIFKEKLLSWKARADQIRPQLSSTSRTARDEQLQASSIYEWAGKRGGGGGGREGEREEEEKEGATYAVMDTRVVMSLQTRNLRLAGLRPATAPLSKRGFMHVQKQNIAATIRYQREISQRESLDAEAARLESKQRRIRSARDRNRISQTLRTQPVELNVNLLQRMHKWEIPNKIFLSERQSASLSARARKAEEAAKQAKRTEEKIQRIQHLEAAQAAQASEMEKKKHRLRSAREGGRREEDRGFSLTFASSMNLVSSHMEKVELERINQARRLQAQQKVAKVKLSNPILPFRARSHVIRTTNSEAETRADQNESPRTQGQEEHSVRPTSLESSRGGSWGDSRGTDRFVHSAHGARLTPLKETRVGHGREGGELVGSRGDGQGVGQSSPAGWDAQTPQ</sequence>
<feature type="compositionally biased region" description="Basic and acidic residues" evidence="4">
    <location>
        <begin position="958"/>
        <end position="970"/>
    </location>
</feature>
<feature type="region of interest" description="Disordered" evidence="4">
    <location>
        <begin position="944"/>
        <end position="971"/>
    </location>
</feature>
<evidence type="ECO:0000256" key="4">
    <source>
        <dbReference type="SAM" id="MobiDB-lite"/>
    </source>
</evidence>
<dbReference type="InterPro" id="IPR003591">
    <property type="entry name" value="Leu-rich_rpt_typical-subtyp"/>
</dbReference>
<dbReference type="PROSITE" id="PS50096">
    <property type="entry name" value="IQ"/>
    <property type="match status" value="2"/>
</dbReference>
<name>A0A7S0E2H5_9CRYP</name>
<reference evidence="5" key="1">
    <citation type="submission" date="2021-01" db="EMBL/GenBank/DDBJ databases">
        <authorList>
            <person name="Corre E."/>
            <person name="Pelletier E."/>
            <person name="Niang G."/>
            <person name="Scheremetjew M."/>
            <person name="Finn R."/>
            <person name="Kale V."/>
            <person name="Holt S."/>
            <person name="Cochrane G."/>
            <person name="Meng A."/>
            <person name="Brown T."/>
            <person name="Cohen L."/>
        </authorList>
    </citation>
    <scope>NUCLEOTIDE SEQUENCE</scope>
    <source>
        <strain evidence="5">CCMP325</strain>
    </source>
</reference>